<evidence type="ECO:0000313" key="4">
    <source>
        <dbReference type="Proteomes" id="UP000192374"/>
    </source>
</evidence>
<dbReference type="Proteomes" id="UP000466894">
    <property type="component" value="Chromosome"/>
</dbReference>
<evidence type="ECO:0000313" key="5">
    <source>
        <dbReference type="Proteomes" id="UP000466894"/>
    </source>
</evidence>
<dbReference type="Proteomes" id="UP000192374">
    <property type="component" value="Unassembled WGS sequence"/>
</dbReference>
<dbReference type="RefSeq" id="WP_083089472.1">
    <property type="nucleotide sequence ID" value="NZ_AP022583.1"/>
</dbReference>
<reference evidence="3 4" key="1">
    <citation type="submission" date="2017-02" db="EMBL/GenBank/DDBJ databases">
        <title>The new phylogeny of genus Mycobacterium.</title>
        <authorList>
            <person name="Tortoli E."/>
            <person name="Trovato A."/>
            <person name="Cirillo D.M."/>
        </authorList>
    </citation>
    <scope>NUCLEOTIDE SEQUENCE [LARGE SCALE GENOMIC DNA]</scope>
    <source>
        <strain evidence="3 4">DSM 45145</strain>
    </source>
</reference>
<evidence type="ECO:0008006" key="6">
    <source>
        <dbReference type="Google" id="ProtNLM"/>
    </source>
</evidence>
<evidence type="ECO:0000313" key="2">
    <source>
        <dbReference type="EMBL" id="BBY06737.1"/>
    </source>
</evidence>
<protein>
    <recommendedName>
        <fullName evidence="6">Sporulation protein</fullName>
    </recommendedName>
</protein>
<accession>A0A7I7PDP2</accession>
<feature type="transmembrane region" description="Helical" evidence="1">
    <location>
        <begin position="74"/>
        <end position="94"/>
    </location>
</feature>
<reference evidence="2 5" key="2">
    <citation type="journal article" date="2019" name="Emerg. Microbes Infect.">
        <title>Comprehensive subspecies identification of 175 nontuberculous mycobacteria species based on 7547 genomic profiles.</title>
        <authorList>
            <person name="Matsumoto Y."/>
            <person name="Kinjo T."/>
            <person name="Motooka D."/>
            <person name="Nabeya D."/>
            <person name="Jung N."/>
            <person name="Uechi K."/>
            <person name="Horii T."/>
            <person name="Iida T."/>
            <person name="Fujita J."/>
            <person name="Nakamura S."/>
        </authorList>
    </citation>
    <scope>NUCLEOTIDE SEQUENCE [LARGE SCALE GENOMIC DNA]</scope>
    <source>
        <strain evidence="2 5">JCM 16367</strain>
    </source>
</reference>
<dbReference type="OrthoDB" id="3830295at2"/>
<proteinExistence type="predicted"/>
<keyword evidence="1" id="KW-0812">Transmembrane</keyword>
<name>A0A7I7PDP2_9MYCO</name>
<dbReference type="EMBL" id="MVIC01000051">
    <property type="protein sequence ID" value="ORB11419.1"/>
    <property type="molecule type" value="Genomic_DNA"/>
</dbReference>
<keyword evidence="4" id="KW-1185">Reference proteome</keyword>
<dbReference type="EMBL" id="AP022583">
    <property type="protein sequence ID" value="BBY06737.1"/>
    <property type="molecule type" value="Genomic_DNA"/>
</dbReference>
<dbReference type="KEGG" id="mnv:MNVI_20550"/>
<organism evidence="2 5">
    <name type="scientific">Mycobacterium noviomagense</name>
    <dbReference type="NCBI Taxonomy" id="459858"/>
    <lineage>
        <taxon>Bacteria</taxon>
        <taxon>Bacillati</taxon>
        <taxon>Actinomycetota</taxon>
        <taxon>Actinomycetes</taxon>
        <taxon>Mycobacteriales</taxon>
        <taxon>Mycobacteriaceae</taxon>
        <taxon>Mycobacterium</taxon>
    </lineage>
</organism>
<gene>
    <name evidence="3" type="ORF">BST37_19450</name>
    <name evidence="2" type="ORF">MNVI_20550</name>
</gene>
<keyword evidence="1" id="KW-1133">Transmembrane helix</keyword>
<evidence type="ECO:0000313" key="3">
    <source>
        <dbReference type="EMBL" id="ORB11419.1"/>
    </source>
</evidence>
<reference evidence="2" key="3">
    <citation type="submission" date="2020-02" db="EMBL/GenBank/DDBJ databases">
        <authorList>
            <person name="Matsumoto Y."/>
            <person name="Motooka D."/>
            <person name="Nakamura S."/>
        </authorList>
    </citation>
    <scope>NUCLEOTIDE SEQUENCE</scope>
    <source>
        <strain evidence="2">JCM 16367</strain>
    </source>
</reference>
<keyword evidence="1" id="KW-0472">Membrane</keyword>
<dbReference type="AlphaFoldDB" id="A0A7I7PDP2"/>
<evidence type="ECO:0000256" key="1">
    <source>
        <dbReference type="SAM" id="Phobius"/>
    </source>
</evidence>
<sequence length="110" mass="11577">MKIPDIFDQLPTDDVVGRVFGEPFQTGDGTTLIPAARIRGGARFGDGLTATPLGAFVIRGDKTSWVGAVDVNRIALIGVITGLLAAVIGSLAVLRRPPWPDLRGSLRQGL</sequence>